<feature type="binding site" evidence="11">
    <location>
        <position position="250"/>
    </location>
    <ligand>
        <name>Ca(2+)</name>
        <dbReference type="ChEBI" id="CHEBI:29108"/>
        <label>1</label>
    </ligand>
</feature>
<feature type="binding site" evidence="11">
    <location>
        <position position="247"/>
    </location>
    <ligand>
        <name>Ca(2+)</name>
        <dbReference type="ChEBI" id="CHEBI:29108"/>
        <label>3</label>
    </ligand>
</feature>
<evidence type="ECO:0000256" key="5">
    <source>
        <dbReference type="ARBA" id="ARBA00022801"/>
    </source>
</evidence>
<keyword evidence="7" id="KW-0482">Metalloprotease</keyword>
<organism evidence="15 16">
    <name type="scientific">Camellia sinensis var. sinensis</name>
    <name type="common">China tea</name>
    <dbReference type="NCBI Taxonomy" id="542762"/>
    <lineage>
        <taxon>Eukaryota</taxon>
        <taxon>Viridiplantae</taxon>
        <taxon>Streptophyta</taxon>
        <taxon>Embryophyta</taxon>
        <taxon>Tracheophyta</taxon>
        <taxon>Spermatophyta</taxon>
        <taxon>Magnoliopsida</taxon>
        <taxon>eudicotyledons</taxon>
        <taxon>Gunneridae</taxon>
        <taxon>Pentapetalae</taxon>
        <taxon>asterids</taxon>
        <taxon>Ericales</taxon>
        <taxon>Theaceae</taxon>
        <taxon>Camellia</taxon>
    </lineage>
</organism>
<evidence type="ECO:0000256" key="1">
    <source>
        <dbReference type="ARBA" id="ARBA00009614"/>
    </source>
</evidence>
<dbReference type="GO" id="GO:0031012">
    <property type="term" value="C:extracellular matrix"/>
    <property type="evidence" value="ECO:0007669"/>
    <property type="project" value="InterPro"/>
</dbReference>
<accession>A0A4S4EG40</accession>
<evidence type="ECO:0000256" key="3">
    <source>
        <dbReference type="ARBA" id="ARBA00022723"/>
    </source>
</evidence>
<keyword evidence="16" id="KW-1185">Reference proteome</keyword>
<evidence type="ECO:0000313" key="15">
    <source>
        <dbReference type="EMBL" id="THG15393.1"/>
    </source>
</evidence>
<protein>
    <recommendedName>
        <fullName evidence="14">Peptidase metallopeptidase domain-containing protein</fullName>
    </recommendedName>
</protein>
<dbReference type="Pfam" id="PF01471">
    <property type="entry name" value="PG_binding_1"/>
    <property type="match status" value="1"/>
</dbReference>
<feature type="binding site" evidence="11">
    <location>
        <position position="228"/>
    </location>
    <ligand>
        <name>Ca(2+)</name>
        <dbReference type="ChEBI" id="CHEBI:29108"/>
        <label>3</label>
    </ligand>
</feature>
<evidence type="ECO:0000256" key="4">
    <source>
        <dbReference type="ARBA" id="ARBA00022729"/>
    </source>
</evidence>
<dbReference type="InterPro" id="IPR024079">
    <property type="entry name" value="MetalloPept_cat_dom_sf"/>
</dbReference>
<evidence type="ECO:0000256" key="7">
    <source>
        <dbReference type="ARBA" id="ARBA00023049"/>
    </source>
</evidence>
<evidence type="ECO:0000256" key="13">
    <source>
        <dbReference type="SAM" id="SignalP"/>
    </source>
</evidence>
<dbReference type="FunFam" id="3.40.390.10:FF:000018">
    <property type="entry name" value="Metalloendoproteinase 1"/>
    <property type="match status" value="1"/>
</dbReference>
<feature type="domain" description="Peptidase metallopeptidase" evidence="14">
    <location>
        <begin position="156"/>
        <end position="320"/>
    </location>
</feature>
<comment type="cofactor">
    <cofactor evidence="11">
        <name>Ca(2+)</name>
        <dbReference type="ChEBI" id="CHEBI:29108"/>
    </cofactor>
    <text evidence="11">Can bind about 5 Ca(2+) ions per subunit.</text>
</comment>
<evidence type="ECO:0000256" key="10">
    <source>
        <dbReference type="PIRSR" id="PIRSR621190-1"/>
    </source>
</evidence>
<dbReference type="SMART" id="SM00235">
    <property type="entry name" value="ZnMc"/>
    <property type="match status" value="1"/>
</dbReference>
<feature type="binding site" evidence="11">
    <location>
        <position position="227"/>
    </location>
    <ligand>
        <name>Ca(2+)</name>
        <dbReference type="ChEBI" id="CHEBI:29108"/>
        <label>3</label>
    </ligand>
</feature>
<dbReference type="SUPFAM" id="SSF55486">
    <property type="entry name" value="Metalloproteases ('zincins'), catalytic domain"/>
    <property type="match status" value="1"/>
</dbReference>
<keyword evidence="9" id="KW-0325">Glycoprotein</keyword>
<evidence type="ECO:0000256" key="6">
    <source>
        <dbReference type="ARBA" id="ARBA00022833"/>
    </source>
</evidence>
<reference evidence="15 16" key="1">
    <citation type="journal article" date="2018" name="Proc. Natl. Acad. Sci. U.S.A.">
        <title>Draft genome sequence of Camellia sinensis var. sinensis provides insights into the evolution of the tea genome and tea quality.</title>
        <authorList>
            <person name="Wei C."/>
            <person name="Yang H."/>
            <person name="Wang S."/>
            <person name="Zhao J."/>
            <person name="Liu C."/>
            <person name="Gao L."/>
            <person name="Xia E."/>
            <person name="Lu Y."/>
            <person name="Tai Y."/>
            <person name="She G."/>
            <person name="Sun J."/>
            <person name="Cao H."/>
            <person name="Tong W."/>
            <person name="Gao Q."/>
            <person name="Li Y."/>
            <person name="Deng W."/>
            <person name="Jiang X."/>
            <person name="Wang W."/>
            <person name="Chen Q."/>
            <person name="Zhang S."/>
            <person name="Li H."/>
            <person name="Wu J."/>
            <person name="Wang P."/>
            <person name="Li P."/>
            <person name="Shi C."/>
            <person name="Zheng F."/>
            <person name="Jian J."/>
            <person name="Huang B."/>
            <person name="Shan D."/>
            <person name="Shi M."/>
            <person name="Fang C."/>
            <person name="Yue Y."/>
            <person name="Li F."/>
            <person name="Li D."/>
            <person name="Wei S."/>
            <person name="Han B."/>
            <person name="Jiang C."/>
            <person name="Yin Y."/>
            <person name="Xia T."/>
            <person name="Zhang Z."/>
            <person name="Bennetzen J.L."/>
            <person name="Zhao S."/>
            <person name="Wan X."/>
        </authorList>
    </citation>
    <scope>NUCLEOTIDE SEQUENCE [LARGE SCALE GENOMIC DNA]</scope>
    <source>
        <strain evidence="16">cv. Shuchazao</strain>
        <tissue evidence="15">Leaf</tissue>
    </source>
</reference>
<keyword evidence="6 11" id="KW-0862">Zinc</keyword>
<dbReference type="InterPro" id="IPR001818">
    <property type="entry name" value="Pept_M10_metallopeptidase"/>
</dbReference>
<dbReference type="EMBL" id="SDRB02004758">
    <property type="protein sequence ID" value="THG15393.1"/>
    <property type="molecule type" value="Genomic_DNA"/>
</dbReference>
<evidence type="ECO:0000256" key="12">
    <source>
        <dbReference type="PIRSR" id="PIRSR621190-5"/>
    </source>
</evidence>
<feature type="binding site" evidence="11">
    <location>
        <position position="245"/>
    </location>
    <ligand>
        <name>Zn(2+)</name>
        <dbReference type="ChEBI" id="CHEBI:29105"/>
        <label>1</label>
    </ligand>
</feature>
<comment type="cofactor">
    <cofactor evidence="11">
        <name>Zn(2+)</name>
        <dbReference type="ChEBI" id="CHEBI:29105"/>
    </cofactor>
    <text evidence="11">Binds 2 Zn(2+) ions per subunit.</text>
</comment>
<feature type="signal peptide" evidence="13">
    <location>
        <begin position="1"/>
        <end position="20"/>
    </location>
</feature>
<keyword evidence="4 13" id="KW-0732">Signal</keyword>
<dbReference type="PANTHER" id="PTHR10201:SF272">
    <property type="entry name" value="METALLOENDOPROTEINASE 5-MMP"/>
    <property type="match status" value="1"/>
</dbReference>
<evidence type="ECO:0000259" key="14">
    <source>
        <dbReference type="SMART" id="SM00235"/>
    </source>
</evidence>
<feature type="active site" evidence="10">
    <location>
        <position position="276"/>
    </location>
</feature>
<evidence type="ECO:0000313" key="16">
    <source>
        <dbReference type="Proteomes" id="UP000306102"/>
    </source>
</evidence>
<dbReference type="InterPro" id="IPR021190">
    <property type="entry name" value="Pept_M10A"/>
</dbReference>
<feature type="binding site" evidence="11">
    <location>
        <position position="222"/>
    </location>
    <ligand>
        <name>Zn(2+)</name>
        <dbReference type="ChEBI" id="CHEBI:29105"/>
        <label>1</label>
    </ligand>
</feature>
<feature type="binding site" evidence="11">
    <location>
        <position position="220"/>
    </location>
    <ligand>
        <name>Zn(2+)</name>
        <dbReference type="ChEBI" id="CHEBI:29105"/>
        <label>1</label>
    </ligand>
</feature>
<feature type="binding site" evidence="11">
    <location>
        <position position="235"/>
    </location>
    <ligand>
        <name>Zn(2+)</name>
        <dbReference type="ChEBI" id="CHEBI:29105"/>
        <label>1</label>
    </ligand>
</feature>
<keyword evidence="11" id="KW-0106">Calcium</keyword>
<dbReference type="GO" id="GO:0004222">
    <property type="term" value="F:metalloendopeptidase activity"/>
    <property type="evidence" value="ECO:0007669"/>
    <property type="project" value="InterPro"/>
</dbReference>
<dbReference type="SUPFAM" id="SSF47090">
    <property type="entry name" value="PGBD-like"/>
    <property type="match status" value="1"/>
</dbReference>
<keyword evidence="5" id="KW-0378">Hydrolase</keyword>
<dbReference type="PANTHER" id="PTHR10201">
    <property type="entry name" value="MATRIX METALLOPROTEINASE"/>
    <property type="match status" value="1"/>
</dbReference>
<dbReference type="InterPro" id="IPR006026">
    <property type="entry name" value="Peptidase_Metallo"/>
</dbReference>
<feature type="binding site" evidence="11">
    <location>
        <position position="293"/>
    </location>
    <ligand>
        <name>Zn(2+)</name>
        <dbReference type="ChEBI" id="CHEBI:29105"/>
        <label>2</label>
        <note>catalytic</note>
    </ligand>
</feature>
<feature type="binding site" evidence="11">
    <location>
        <position position="285"/>
    </location>
    <ligand>
        <name>Zn(2+)</name>
        <dbReference type="ChEBI" id="CHEBI:29105"/>
        <label>2</label>
        <note>catalytic</note>
    </ligand>
</feature>
<dbReference type="PRINTS" id="PR00138">
    <property type="entry name" value="MATRIXIN"/>
</dbReference>
<dbReference type="Pfam" id="PF00413">
    <property type="entry name" value="Peptidase_M10"/>
    <property type="match status" value="1"/>
</dbReference>
<dbReference type="InterPro" id="IPR002477">
    <property type="entry name" value="Peptidoglycan-bd-like"/>
</dbReference>
<gene>
    <name evidence="15" type="ORF">TEA_013499</name>
</gene>
<feature type="chain" id="PRO_5020488340" description="Peptidase metallopeptidase domain-containing protein" evidence="13">
    <location>
        <begin position="21"/>
        <end position="364"/>
    </location>
</feature>
<dbReference type="GO" id="GO:0030198">
    <property type="term" value="P:extracellular matrix organization"/>
    <property type="evidence" value="ECO:0007669"/>
    <property type="project" value="TreeGrafter"/>
</dbReference>
<comment type="similarity">
    <text evidence="1">Belongs to the peptidase M10A family. Matrix metalloproteinases (MMPs) subfamily.</text>
</comment>
<evidence type="ECO:0000256" key="2">
    <source>
        <dbReference type="ARBA" id="ARBA00022670"/>
    </source>
</evidence>
<sequence length="364" mass="39621">MSAHLFVTLILTSLFSNSVAHLPHFFPNMSSIPHNLIPNSTLGIWNSFQNLTGCHAGQKIDGLARIKNYFQYFGYINISSTNFTDDFDDALESAIKTYQLNFNLNATGELDEPTMNHIVKPRCGVADIINGSSSMNSGKSSSNLIHTVSHYSFFPGTPRWPDSKRDLSYAFQPENQLSDTVKAVFARAFLRWSEVIPMTFNETSSFADADIKIGFFSGDHGDGEPFDGVLGTLAHAFSPPSGRFHLDSAENWIVAGNIGDSTAASAVDLESVAVHEIGHLLGLGHSSIESAIMYPSISSATRKVELVSDDIQGIQSLYGSNPNYNGSSTLTTQQRETSGAGSNFMGRLWGMRILLLGVGFVFIL</sequence>
<comment type="caution">
    <text evidence="15">The sequence shown here is derived from an EMBL/GenBank/DDBJ whole genome shotgun (WGS) entry which is preliminary data.</text>
</comment>
<dbReference type="InterPro" id="IPR036365">
    <property type="entry name" value="PGBD-like_sf"/>
</dbReference>
<evidence type="ECO:0000256" key="11">
    <source>
        <dbReference type="PIRSR" id="PIRSR621190-2"/>
    </source>
</evidence>
<dbReference type="CDD" id="cd04278">
    <property type="entry name" value="ZnMc_MMP"/>
    <property type="match status" value="1"/>
</dbReference>
<dbReference type="GO" id="GO:0030574">
    <property type="term" value="P:collagen catabolic process"/>
    <property type="evidence" value="ECO:0007669"/>
    <property type="project" value="TreeGrafter"/>
</dbReference>
<dbReference type="GO" id="GO:0008270">
    <property type="term" value="F:zinc ion binding"/>
    <property type="evidence" value="ECO:0007669"/>
    <property type="project" value="InterPro"/>
</dbReference>
<proteinExistence type="inferred from homology"/>
<feature type="binding site" evidence="11">
    <location>
        <position position="279"/>
    </location>
    <ligand>
        <name>Zn(2+)</name>
        <dbReference type="ChEBI" id="CHEBI:29105"/>
        <label>2</label>
        <note>catalytic</note>
    </ligand>
</feature>
<keyword evidence="8" id="KW-0865">Zymogen</keyword>
<evidence type="ECO:0000256" key="8">
    <source>
        <dbReference type="ARBA" id="ARBA00023145"/>
    </source>
</evidence>
<dbReference type="AlphaFoldDB" id="A0A4S4EG40"/>
<dbReference type="GO" id="GO:0006508">
    <property type="term" value="P:proteolysis"/>
    <property type="evidence" value="ECO:0007669"/>
    <property type="project" value="UniProtKB-KW"/>
</dbReference>
<keyword evidence="2" id="KW-0645">Protease</keyword>
<feature type="binding site" evidence="11">
    <location>
        <position position="210"/>
    </location>
    <ligand>
        <name>Ca(2+)</name>
        <dbReference type="ChEBI" id="CHEBI:29108"/>
        <label>2</label>
    </ligand>
</feature>
<feature type="binding site" evidence="11">
    <location>
        <position position="275"/>
    </location>
    <ligand>
        <name>Zn(2+)</name>
        <dbReference type="ChEBI" id="CHEBI:29105"/>
        <label>2</label>
        <note>catalytic</note>
    </ligand>
</feature>
<keyword evidence="3 11" id="KW-0479">Metal-binding</keyword>
<evidence type="ECO:0000256" key="9">
    <source>
        <dbReference type="ARBA" id="ARBA00023180"/>
    </source>
</evidence>
<feature type="binding site" description="in inhibited form" evidence="11">
    <location>
        <position position="123"/>
    </location>
    <ligand>
        <name>Zn(2+)</name>
        <dbReference type="ChEBI" id="CHEBI:29105"/>
        <label>2</label>
        <note>catalytic</note>
    </ligand>
</feature>
<dbReference type="Gene3D" id="3.40.390.10">
    <property type="entry name" value="Collagenase (Catalytic Domain)"/>
    <property type="match status" value="1"/>
</dbReference>
<feature type="binding site" evidence="11">
    <location>
        <position position="250"/>
    </location>
    <ligand>
        <name>Ca(2+)</name>
        <dbReference type="ChEBI" id="CHEBI:29108"/>
        <label>3</label>
    </ligand>
</feature>
<feature type="short sequence motif" description="Cysteine switch" evidence="12">
    <location>
        <begin position="121"/>
        <end position="148"/>
    </location>
</feature>
<dbReference type="InterPro" id="IPR033739">
    <property type="entry name" value="M10A_MMP"/>
</dbReference>
<name>A0A4S4EG40_CAMSN</name>
<dbReference type="Proteomes" id="UP000306102">
    <property type="component" value="Unassembled WGS sequence"/>
</dbReference>
<dbReference type="STRING" id="542762.A0A4S4EG40"/>